<reference evidence="1" key="1">
    <citation type="submission" date="2013-11" db="EMBL/GenBank/DDBJ databases">
        <title>The Genome Sequence of Phytophthora parasitica CHvinca01.</title>
        <authorList>
            <consortium name="The Broad Institute Genomics Platform"/>
            <person name="Russ C."/>
            <person name="Tyler B."/>
            <person name="Panabieres F."/>
            <person name="Shan W."/>
            <person name="Tripathy S."/>
            <person name="Grunwald N."/>
            <person name="Machado M."/>
            <person name="Johnson C.S."/>
            <person name="Arredondo F."/>
            <person name="Hong C."/>
            <person name="Coffey M."/>
            <person name="Young S.K."/>
            <person name="Zeng Q."/>
            <person name="Gargeya S."/>
            <person name="Fitzgerald M."/>
            <person name="Abouelleil A."/>
            <person name="Alvarado L."/>
            <person name="Chapman S.B."/>
            <person name="Gainer-Dewar J."/>
            <person name="Goldberg J."/>
            <person name="Griggs A."/>
            <person name="Gujja S."/>
            <person name="Hansen M."/>
            <person name="Howarth C."/>
            <person name="Imamovic A."/>
            <person name="Ireland A."/>
            <person name="Larimer J."/>
            <person name="McCowan C."/>
            <person name="Murphy C."/>
            <person name="Pearson M."/>
            <person name="Poon T.W."/>
            <person name="Priest M."/>
            <person name="Roberts A."/>
            <person name="Saif S."/>
            <person name="Shea T."/>
            <person name="Sykes S."/>
            <person name="Wortman J."/>
            <person name="Nusbaum C."/>
            <person name="Birren B."/>
        </authorList>
    </citation>
    <scope>NUCLEOTIDE SEQUENCE [LARGE SCALE GENOMIC DNA]</scope>
    <source>
        <strain evidence="1">CHvinca01</strain>
    </source>
</reference>
<evidence type="ECO:0000313" key="1">
    <source>
        <dbReference type="EMBL" id="ETL90996.1"/>
    </source>
</evidence>
<protein>
    <submittedName>
        <fullName evidence="1">Uncharacterized protein</fullName>
    </submittedName>
</protein>
<sequence>MATTFSEIWERGYEDSRKAALISIVLISIDDYVKVHPCFYFEEIKSAIKERFPDLGNISDSTVC</sequence>
<dbReference type="Proteomes" id="UP000054423">
    <property type="component" value="Unassembled WGS sequence"/>
</dbReference>
<name>W2L0N6_PHYNI</name>
<dbReference type="OrthoDB" id="128570at2759"/>
<proteinExistence type="predicted"/>
<dbReference type="EMBL" id="KI680197">
    <property type="protein sequence ID" value="ETL90996.1"/>
    <property type="molecule type" value="Genomic_DNA"/>
</dbReference>
<dbReference type="AlphaFoldDB" id="W2L0N6"/>
<accession>W2L0N6</accession>
<organism evidence="1">
    <name type="scientific">Phytophthora nicotianae</name>
    <name type="common">Potato buckeye rot agent</name>
    <name type="synonym">Phytophthora parasitica</name>
    <dbReference type="NCBI Taxonomy" id="4792"/>
    <lineage>
        <taxon>Eukaryota</taxon>
        <taxon>Sar</taxon>
        <taxon>Stramenopiles</taxon>
        <taxon>Oomycota</taxon>
        <taxon>Peronosporomycetes</taxon>
        <taxon>Peronosporales</taxon>
        <taxon>Peronosporaceae</taxon>
        <taxon>Phytophthora</taxon>
    </lineage>
</organism>
<gene>
    <name evidence="1" type="ORF">L917_10405</name>
</gene>